<dbReference type="SMART" id="SM00387">
    <property type="entry name" value="HATPase_c"/>
    <property type="match status" value="1"/>
</dbReference>
<evidence type="ECO:0000313" key="12">
    <source>
        <dbReference type="EMBL" id="WKK78662.2"/>
    </source>
</evidence>
<dbReference type="Pfam" id="PF02518">
    <property type="entry name" value="HATPase_c"/>
    <property type="match status" value="1"/>
</dbReference>
<comment type="catalytic activity">
    <reaction evidence="1">
        <text>ATP + protein L-histidine = ADP + protein N-phospho-L-histidine.</text>
        <dbReference type="EC" id="2.7.13.3"/>
    </reaction>
</comment>
<evidence type="ECO:0000256" key="4">
    <source>
        <dbReference type="ARBA" id="ARBA00022679"/>
    </source>
</evidence>
<organism evidence="12 13">
    <name type="scientific">Marivirga salinarum</name>
    <dbReference type="NCBI Taxonomy" id="3059078"/>
    <lineage>
        <taxon>Bacteria</taxon>
        <taxon>Pseudomonadati</taxon>
        <taxon>Bacteroidota</taxon>
        <taxon>Cytophagia</taxon>
        <taxon>Cytophagales</taxon>
        <taxon>Marivirgaceae</taxon>
        <taxon>Marivirga</taxon>
    </lineage>
</organism>
<feature type="repeat" description="TPR" evidence="9">
    <location>
        <begin position="263"/>
        <end position="296"/>
    </location>
</feature>
<keyword evidence="5" id="KW-0547">Nucleotide-binding</keyword>
<dbReference type="PROSITE" id="PS50005">
    <property type="entry name" value="TPR"/>
    <property type="match status" value="2"/>
</dbReference>
<dbReference type="Gene3D" id="1.10.287.130">
    <property type="match status" value="1"/>
</dbReference>
<dbReference type="Proteomes" id="UP001230496">
    <property type="component" value="Chromosome"/>
</dbReference>
<evidence type="ECO:0000256" key="2">
    <source>
        <dbReference type="ARBA" id="ARBA00012438"/>
    </source>
</evidence>
<dbReference type="CDD" id="cd00075">
    <property type="entry name" value="HATPase"/>
    <property type="match status" value="1"/>
</dbReference>
<keyword evidence="13" id="KW-1185">Reference proteome</keyword>
<evidence type="ECO:0000256" key="10">
    <source>
        <dbReference type="SAM" id="Phobius"/>
    </source>
</evidence>
<dbReference type="EC" id="2.7.13.3" evidence="2"/>
<dbReference type="SUPFAM" id="SSF48452">
    <property type="entry name" value="TPR-like"/>
    <property type="match status" value="2"/>
</dbReference>
<evidence type="ECO:0000256" key="8">
    <source>
        <dbReference type="ARBA" id="ARBA00023012"/>
    </source>
</evidence>
<dbReference type="InterPro" id="IPR050351">
    <property type="entry name" value="BphY/WalK/GraS-like"/>
</dbReference>
<sequence>MILLLNIFFLNIALVFDLGGQNLDNNLQKGDSCLKAENYSCAIQYYSRINKDSMEFDSKNQMLEFHLNYSNALFITGNYPNSLIAYEKLKTLAVQDQNRFYEGKARSGISHSLWRMTENVQAIEEILKAIEIFKELDDTANLIEAANILAGIYVSIKKYKDARAIYQEMLDKAIDSEDTFNIATNYEYLGVVDYYEGDFQSAIDNYEKSLEINQKGDNSFRISINLVNIAEPKMELEEYQEALDLLRKGIKIQEKHKYKSVLIYSYYTIGKIHSQIQSYDSGLYYYEKSLQMMEETSEDRDKQEVYKLIAKNYAKQGLFQQAYEYHRLHSIEKDSLIALERTRELEEIKTRYEVEDKIKENESLLIQNSQKQRELLAQKELIQLQYTIGILIIIFLIISLFLAIRLYRVRQTLVNANKSKDKLFGIIAHDLKGPIGNIESMLKLMQIEKDERRIAQYFEYLSKSIQNLSALTSQLLSWTFSNKGDFNFKIQSVSVREISDRTIELFDYQLTEKRIMIINSIGNDFYVNADENALLTIFRNIIYNAIKFTNKKGQIILEAEKVGKFIEIKIIDNGLGMTESAIQKVLKGRHVVSSSGTDNEKGSGLGFSIVIEFVKKMKGKIDIQSDGKNGTTVILKLRIA</sequence>
<dbReference type="SMART" id="SM00388">
    <property type="entry name" value="HisKA"/>
    <property type="match status" value="1"/>
</dbReference>
<name>A0AA49GF09_9BACT</name>
<evidence type="ECO:0000256" key="9">
    <source>
        <dbReference type="PROSITE-ProRule" id="PRU00339"/>
    </source>
</evidence>
<dbReference type="Gene3D" id="3.30.565.10">
    <property type="entry name" value="Histidine kinase-like ATPase, C-terminal domain"/>
    <property type="match status" value="1"/>
</dbReference>
<dbReference type="SMART" id="SM00028">
    <property type="entry name" value="TPR"/>
    <property type="match status" value="6"/>
</dbReference>
<dbReference type="GO" id="GO:0000156">
    <property type="term" value="F:phosphorelay response regulator activity"/>
    <property type="evidence" value="ECO:0007669"/>
    <property type="project" value="TreeGrafter"/>
</dbReference>
<dbReference type="InterPro" id="IPR036890">
    <property type="entry name" value="HATPase_C_sf"/>
</dbReference>
<evidence type="ECO:0000256" key="7">
    <source>
        <dbReference type="ARBA" id="ARBA00022840"/>
    </source>
</evidence>
<keyword evidence="6 12" id="KW-0418">Kinase</keyword>
<dbReference type="GO" id="GO:0005524">
    <property type="term" value="F:ATP binding"/>
    <property type="evidence" value="ECO:0007669"/>
    <property type="project" value="UniProtKB-KW"/>
</dbReference>
<dbReference type="InterPro" id="IPR003594">
    <property type="entry name" value="HATPase_dom"/>
</dbReference>
<dbReference type="InterPro" id="IPR004358">
    <property type="entry name" value="Sig_transdc_His_kin-like_C"/>
</dbReference>
<dbReference type="InterPro" id="IPR019734">
    <property type="entry name" value="TPR_rpt"/>
</dbReference>
<dbReference type="GO" id="GO:0007234">
    <property type="term" value="P:osmosensory signaling via phosphorelay pathway"/>
    <property type="evidence" value="ECO:0007669"/>
    <property type="project" value="TreeGrafter"/>
</dbReference>
<feature type="transmembrane region" description="Helical" evidence="10">
    <location>
        <begin position="384"/>
        <end position="404"/>
    </location>
</feature>
<keyword evidence="4" id="KW-0808">Transferase</keyword>
<dbReference type="CDD" id="cd00082">
    <property type="entry name" value="HisKA"/>
    <property type="match status" value="1"/>
</dbReference>
<evidence type="ECO:0000256" key="6">
    <source>
        <dbReference type="ARBA" id="ARBA00022777"/>
    </source>
</evidence>
<dbReference type="AlphaFoldDB" id="A0AA49GF09"/>
<dbReference type="SUPFAM" id="SSF55874">
    <property type="entry name" value="ATPase domain of HSP90 chaperone/DNA topoisomerase II/histidine kinase"/>
    <property type="match status" value="1"/>
</dbReference>
<dbReference type="Gene3D" id="1.25.40.10">
    <property type="entry name" value="Tetratricopeptide repeat domain"/>
    <property type="match status" value="1"/>
</dbReference>
<keyword evidence="3" id="KW-0597">Phosphoprotein</keyword>
<protein>
    <recommendedName>
        <fullName evidence="2">histidine kinase</fullName>
        <ecNumber evidence="2">2.7.13.3</ecNumber>
    </recommendedName>
</protein>
<keyword evidence="7" id="KW-0067">ATP-binding</keyword>
<dbReference type="RefSeq" id="WP_308350954.1">
    <property type="nucleotide sequence ID" value="NZ_CP129971.1"/>
</dbReference>
<evidence type="ECO:0000313" key="13">
    <source>
        <dbReference type="Proteomes" id="UP001230496"/>
    </source>
</evidence>
<feature type="repeat" description="TPR" evidence="9">
    <location>
        <begin position="183"/>
        <end position="216"/>
    </location>
</feature>
<dbReference type="InterPro" id="IPR036097">
    <property type="entry name" value="HisK_dim/P_sf"/>
</dbReference>
<reference evidence="12 13" key="1">
    <citation type="submission" date="2023-08" db="EMBL/GenBank/DDBJ databases">
        <title>Comparative genomics and taxonomic characterization of three novel marine species of genus Marivirga.</title>
        <authorList>
            <person name="Muhammad N."/>
            <person name="Kim S.-G."/>
        </authorList>
    </citation>
    <scope>NUCLEOTIDE SEQUENCE [LARGE SCALE GENOMIC DNA]</scope>
    <source>
        <strain evidence="12 13">BDSF4-3</strain>
    </source>
</reference>
<dbReference type="PRINTS" id="PR00344">
    <property type="entry name" value="BCTRLSENSOR"/>
</dbReference>
<keyword evidence="10" id="KW-0812">Transmembrane</keyword>
<evidence type="ECO:0000259" key="11">
    <source>
        <dbReference type="PROSITE" id="PS50109"/>
    </source>
</evidence>
<dbReference type="PANTHER" id="PTHR42878">
    <property type="entry name" value="TWO-COMPONENT HISTIDINE KINASE"/>
    <property type="match status" value="1"/>
</dbReference>
<dbReference type="PANTHER" id="PTHR42878:SF7">
    <property type="entry name" value="SENSOR HISTIDINE KINASE GLRK"/>
    <property type="match status" value="1"/>
</dbReference>
<dbReference type="SUPFAM" id="SSF47384">
    <property type="entry name" value="Homodimeric domain of signal transducing histidine kinase"/>
    <property type="match status" value="1"/>
</dbReference>
<dbReference type="InterPro" id="IPR003661">
    <property type="entry name" value="HisK_dim/P_dom"/>
</dbReference>
<keyword evidence="8" id="KW-0902">Two-component regulatory system</keyword>
<dbReference type="GO" id="GO:0000155">
    <property type="term" value="F:phosphorelay sensor kinase activity"/>
    <property type="evidence" value="ECO:0007669"/>
    <property type="project" value="InterPro"/>
</dbReference>
<gene>
    <name evidence="12" type="ORF">QYS49_31085</name>
</gene>
<dbReference type="EMBL" id="CP129971">
    <property type="protein sequence ID" value="WKK78662.2"/>
    <property type="molecule type" value="Genomic_DNA"/>
</dbReference>
<evidence type="ECO:0000256" key="5">
    <source>
        <dbReference type="ARBA" id="ARBA00022741"/>
    </source>
</evidence>
<proteinExistence type="predicted"/>
<dbReference type="InterPro" id="IPR005467">
    <property type="entry name" value="His_kinase_dom"/>
</dbReference>
<accession>A0AA49GF09</accession>
<dbReference type="PROSITE" id="PS50109">
    <property type="entry name" value="HIS_KIN"/>
    <property type="match status" value="1"/>
</dbReference>
<keyword evidence="10" id="KW-1133">Transmembrane helix</keyword>
<keyword evidence="9" id="KW-0802">TPR repeat</keyword>
<feature type="domain" description="Histidine kinase" evidence="11">
    <location>
        <begin position="426"/>
        <end position="640"/>
    </location>
</feature>
<keyword evidence="10" id="KW-0472">Membrane</keyword>
<evidence type="ECO:0000256" key="1">
    <source>
        <dbReference type="ARBA" id="ARBA00000085"/>
    </source>
</evidence>
<dbReference type="InterPro" id="IPR011990">
    <property type="entry name" value="TPR-like_helical_dom_sf"/>
</dbReference>
<dbReference type="KEGG" id="msaa:QYS49_31085"/>
<dbReference type="GO" id="GO:0030295">
    <property type="term" value="F:protein kinase activator activity"/>
    <property type="evidence" value="ECO:0007669"/>
    <property type="project" value="TreeGrafter"/>
</dbReference>
<evidence type="ECO:0000256" key="3">
    <source>
        <dbReference type="ARBA" id="ARBA00022553"/>
    </source>
</evidence>
<dbReference type="Pfam" id="PF13424">
    <property type="entry name" value="TPR_12"/>
    <property type="match status" value="1"/>
</dbReference>